<feature type="domain" description="Peptidase M24" evidence="7">
    <location>
        <begin position="353"/>
        <end position="568"/>
    </location>
</feature>
<gene>
    <name evidence="10" type="ORF">PMEA_00000450</name>
</gene>
<dbReference type="EMBL" id="CALNXJ010000001">
    <property type="protein sequence ID" value="CAH3031679.1"/>
    <property type="molecule type" value="Genomic_DNA"/>
</dbReference>
<keyword evidence="3" id="KW-0479">Metal-binding</keyword>
<dbReference type="FunFam" id="3.90.230.10:FF:000007">
    <property type="entry name" value="Xaa-Pro aminopeptidase P"/>
    <property type="match status" value="1"/>
</dbReference>
<sequence length="678" mass="76911">MDYLRLFYLFFVILSFAFHGRCKVSEHVRNRRAPSPALPKVNTTERLRQLREKMKAEKVKAYIIPSVDQHMSEYVADHFQRRPYISGFTGSAGDAVVTMDKAGMWTDGRYFNQAGMQMDDNWTLMKDGMPGTPSQAEWLAKELKANDKVGVDANLFSIDRFETMHKELAKSNIALTAVTKNLVDEIWTEGRPPLSNATIFVLEMRYTGKSWKDKIKDLREQLISNSATAFIVYKLDEVAWLLNLRGKDVPSNPFFFAFVIVTKDEVRVYVDDSKLTDDVKKHLSNVEISPYNTSVLIADIKAEAVKPNAKIWLSKYASPYSAMDAIGKQDKVLLKDSPIALPKSIKNSVEIKGMKNAYLKDNVAMVEFFYWLKNEVAKGNSGITEMSSVTKLEEFKSAQEGYQGYSFDTIAGFGPNGAIIHYRPEESTNLKITDENTFLVDSGSQFLDGTTDTTRTVHFGTPTPHQKDAYTRVLKGQIDLALTVFPETTQGRFLDVIARKELWRNGLDYRHGTGHGIGMFLSVHEGPQKISIGCPKPWEKPVVPGMFQSDEPGYYEDGTFGIRLETVIMAVDAETKNTFNDVKYVKFEPVSFVPYWKKLIDVSIMTPKEIDWLNDYHKQCREKVGKMLKDQKKEDVYKWLVEETEPISTTKTEVNGGQMLAVSLVTISFSFLSLFSLL</sequence>
<evidence type="ECO:0000256" key="6">
    <source>
        <dbReference type="SAM" id="SignalP"/>
    </source>
</evidence>
<evidence type="ECO:0000313" key="10">
    <source>
        <dbReference type="EMBL" id="CAH3031679.1"/>
    </source>
</evidence>
<reference evidence="10 11" key="1">
    <citation type="submission" date="2022-05" db="EMBL/GenBank/DDBJ databases">
        <authorList>
            <consortium name="Genoscope - CEA"/>
            <person name="William W."/>
        </authorList>
    </citation>
    <scope>NUCLEOTIDE SEQUENCE [LARGE SCALE GENOMIC DNA]</scope>
</reference>
<dbReference type="CDD" id="cd01085">
    <property type="entry name" value="APP"/>
    <property type="match status" value="1"/>
</dbReference>
<feature type="domain" description="Peptidase M24 C-terminal" evidence="9">
    <location>
        <begin position="583"/>
        <end position="647"/>
    </location>
</feature>
<evidence type="ECO:0000259" key="7">
    <source>
        <dbReference type="Pfam" id="PF00557"/>
    </source>
</evidence>
<dbReference type="AlphaFoldDB" id="A0AAU9VQF5"/>
<feature type="chain" id="PRO_5043852166" evidence="6">
    <location>
        <begin position="23"/>
        <end position="678"/>
    </location>
</feature>
<dbReference type="InterPro" id="IPR000587">
    <property type="entry name" value="Creatinase_N"/>
</dbReference>
<dbReference type="InterPro" id="IPR036005">
    <property type="entry name" value="Creatinase/aminopeptidase-like"/>
</dbReference>
<feature type="domain" description="Creatinase N-terminal" evidence="8">
    <location>
        <begin position="46"/>
        <end position="172"/>
    </location>
</feature>
<evidence type="ECO:0000256" key="3">
    <source>
        <dbReference type="ARBA" id="ARBA00022723"/>
    </source>
</evidence>
<comment type="similarity">
    <text evidence="2">Belongs to the peptidase M24B family.</text>
</comment>
<dbReference type="GO" id="GO:0005737">
    <property type="term" value="C:cytoplasm"/>
    <property type="evidence" value="ECO:0007669"/>
    <property type="project" value="UniProtKB-ARBA"/>
</dbReference>
<keyword evidence="4" id="KW-0378">Hydrolase</keyword>
<dbReference type="Gene3D" id="3.40.350.10">
    <property type="entry name" value="Creatinase/prolidase N-terminal domain"/>
    <property type="match status" value="2"/>
</dbReference>
<comment type="caution">
    <text evidence="10">The sequence shown here is derived from an EMBL/GenBank/DDBJ whole genome shotgun (WGS) entry which is preliminary data.</text>
</comment>
<dbReference type="Proteomes" id="UP001159428">
    <property type="component" value="Unassembled WGS sequence"/>
</dbReference>
<dbReference type="Pfam" id="PF16189">
    <property type="entry name" value="Creatinase_N_2"/>
    <property type="match status" value="1"/>
</dbReference>
<dbReference type="Pfam" id="PF16188">
    <property type="entry name" value="Peptidase_M24_C"/>
    <property type="match status" value="1"/>
</dbReference>
<dbReference type="GO" id="GO:0070006">
    <property type="term" value="F:metalloaminopeptidase activity"/>
    <property type="evidence" value="ECO:0007669"/>
    <property type="project" value="InterPro"/>
</dbReference>
<evidence type="ECO:0000256" key="5">
    <source>
        <dbReference type="ARBA" id="ARBA00023211"/>
    </source>
</evidence>
<evidence type="ECO:0000259" key="9">
    <source>
        <dbReference type="Pfam" id="PF16188"/>
    </source>
</evidence>
<evidence type="ECO:0000256" key="1">
    <source>
        <dbReference type="ARBA" id="ARBA00001936"/>
    </source>
</evidence>
<dbReference type="InterPro" id="IPR029149">
    <property type="entry name" value="Creatin/AminoP/Spt16_N"/>
</dbReference>
<dbReference type="InterPro" id="IPR033740">
    <property type="entry name" value="Pept_M24B"/>
</dbReference>
<dbReference type="Pfam" id="PF00557">
    <property type="entry name" value="Peptidase_M24"/>
    <property type="match status" value="1"/>
</dbReference>
<comment type="cofactor">
    <cofactor evidence="1">
        <name>Mn(2+)</name>
        <dbReference type="ChEBI" id="CHEBI:29035"/>
    </cofactor>
</comment>
<dbReference type="Gene3D" id="3.90.230.10">
    <property type="entry name" value="Creatinase/methionine aminopeptidase superfamily"/>
    <property type="match status" value="1"/>
</dbReference>
<dbReference type="GO" id="GO:0046872">
    <property type="term" value="F:metal ion binding"/>
    <property type="evidence" value="ECO:0007669"/>
    <property type="project" value="UniProtKB-KW"/>
</dbReference>
<evidence type="ECO:0000256" key="4">
    <source>
        <dbReference type="ARBA" id="ARBA00022801"/>
    </source>
</evidence>
<evidence type="ECO:0000256" key="2">
    <source>
        <dbReference type="ARBA" id="ARBA00008766"/>
    </source>
</evidence>
<dbReference type="Pfam" id="PF01321">
    <property type="entry name" value="Creatinase_N"/>
    <property type="match status" value="1"/>
</dbReference>
<dbReference type="SUPFAM" id="SSF53092">
    <property type="entry name" value="Creatinase/prolidase N-terminal domain"/>
    <property type="match status" value="1"/>
</dbReference>
<keyword evidence="11" id="KW-1185">Reference proteome</keyword>
<keyword evidence="6" id="KW-0732">Signal</keyword>
<organism evidence="10 11">
    <name type="scientific">Pocillopora meandrina</name>
    <dbReference type="NCBI Taxonomy" id="46732"/>
    <lineage>
        <taxon>Eukaryota</taxon>
        <taxon>Metazoa</taxon>
        <taxon>Cnidaria</taxon>
        <taxon>Anthozoa</taxon>
        <taxon>Hexacorallia</taxon>
        <taxon>Scleractinia</taxon>
        <taxon>Astrocoeniina</taxon>
        <taxon>Pocilloporidae</taxon>
        <taxon>Pocillopora</taxon>
    </lineage>
</organism>
<feature type="signal peptide" evidence="6">
    <location>
        <begin position="1"/>
        <end position="22"/>
    </location>
</feature>
<dbReference type="InterPro" id="IPR032416">
    <property type="entry name" value="Peptidase_M24_C"/>
</dbReference>
<protein>
    <submittedName>
        <fullName evidence="10">Uncharacterized protein</fullName>
    </submittedName>
</protein>
<keyword evidence="5" id="KW-0464">Manganese</keyword>
<name>A0AAU9VQF5_9CNID</name>
<proteinExistence type="inferred from homology"/>
<evidence type="ECO:0000259" key="8">
    <source>
        <dbReference type="Pfam" id="PF01321"/>
    </source>
</evidence>
<dbReference type="PANTHER" id="PTHR43763">
    <property type="entry name" value="XAA-PRO AMINOPEPTIDASE 1"/>
    <property type="match status" value="1"/>
</dbReference>
<dbReference type="PANTHER" id="PTHR43763:SF6">
    <property type="entry name" value="XAA-PRO AMINOPEPTIDASE 1"/>
    <property type="match status" value="1"/>
</dbReference>
<dbReference type="FunFam" id="3.40.350.10:FF:000003">
    <property type="entry name" value="Xaa-pro aminopeptidase P"/>
    <property type="match status" value="1"/>
</dbReference>
<accession>A0AAU9VQF5</accession>
<dbReference type="InterPro" id="IPR000994">
    <property type="entry name" value="Pept_M24"/>
</dbReference>
<dbReference type="InterPro" id="IPR050422">
    <property type="entry name" value="X-Pro_aminopeptidase_P"/>
</dbReference>
<evidence type="ECO:0000313" key="11">
    <source>
        <dbReference type="Proteomes" id="UP001159428"/>
    </source>
</evidence>
<dbReference type="SUPFAM" id="SSF55920">
    <property type="entry name" value="Creatinase/aminopeptidase"/>
    <property type="match status" value="1"/>
</dbReference>